<evidence type="ECO:0000313" key="2">
    <source>
        <dbReference type="Proteomes" id="UP001163321"/>
    </source>
</evidence>
<dbReference type="Proteomes" id="UP001163321">
    <property type="component" value="Chromosome 8"/>
</dbReference>
<comment type="caution">
    <text evidence="1">The sequence shown here is derived from an EMBL/GenBank/DDBJ whole genome shotgun (WGS) entry which is preliminary data.</text>
</comment>
<protein>
    <submittedName>
        <fullName evidence="1">Uncharacterized protein</fullName>
    </submittedName>
</protein>
<proteinExistence type="predicted"/>
<reference evidence="1 2" key="1">
    <citation type="journal article" date="2022" name="bioRxiv">
        <title>The genome of the oomycete Peronosclerospora sorghi, a cosmopolitan pathogen of maize and sorghum, is inflated with dispersed pseudogenes.</title>
        <authorList>
            <person name="Fletcher K."/>
            <person name="Martin F."/>
            <person name="Isakeit T."/>
            <person name="Cavanaugh K."/>
            <person name="Magill C."/>
            <person name="Michelmore R."/>
        </authorList>
    </citation>
    <scope>NUCLEOTIDE SEQUENCE [LARGE SCALE GENOMIC DNA]</scope>
    <source>
        <strain evidence="1">P6</strain>
    </source>
</reference>
<gene>
    <name evidence="1" type="ORF">PsorP6_004514</name>
</gene>
<evidence type="ECO:0000313" key="1">
    <source>
        <dbReference type="EMBL" id="KAI9907042.1"/>
    </source>
</evidence>
<name>A0ACC0VKP9_9STRA</name>
<organism evidence="1 2">
    <name type="scientific">Peronosclerospora sorghi</name>
    <dbReference type="NCBI Taxonomy" id="230839"/>
    <lineage>
        <taxon>Eukaryota</taxon>
        <taxon>Sar</taxon>
        <taxon>Stramenopiles</taxon>
        <taxon>Oomycota</taxon>
        <taxon>Peronosporomycetes</taxon>
        <taxon>Peronosporales</taxon>
        <taxon>Peronosporaceae</taxon>
        <taxon>Peronosclerospora</taxon>
    </lineage>
</organism>
<dbReference type="EMBL" id="CM047587">
    <property type="protein sequence ID" value="KAI9907042.1"/>
    <property type="molecule type" value="Genomic_DNA"/>
</dbReference>
<accession>A0ACC0VKP9</accession>
<keyword evidence="2" id="KW-1185">Reference proteome</keyword>
<sequence>MTNWQQTFRTGTVNATGRQLQVMSAQIQQITSSSQGSQRQPRYCLRCGAPRKGHPRASCFVAEDEGDAVDAGDGGALVEADGAGDEGRVSTLLPGEGVGDGGDGTVLVEGKGDGGEGGVAVSLEALVDEEPDFGWPDYSWVLDLFEHPFGHYHEGFSGARLMRSSPSNAMIASAS</sequence>